<keyword evidence="9" id="KW-1185">Reference proteome</keyword>
<comment type="similarity">
    <text evidence="1">Belongs to the MAGUK family.</text>
</comment>
<dbReference type="Gene3D" id="1.10.10.1450">
    <property type="match status" value="1"/>
</dbReference>
<dbReference type="Gene3D" id="2.30.42.10">
    <property type="match status" value="1"/>
</dbReference>
<dbReference type="InterPro" id="IPR008144">
    <property type="entry name" value="Guanylate_kin-like_dom"/>
</dbReference>
<evidence type="ECO:0000256" key="1">
    <source>
        <dbReference type="ARBA" id="ARBA00007014"/>
    </source>
</evidence>
<dbReference type="SUPFAM" id="SSF50044">
    <property type="entry name" value="SH3-domain"/>
    <property type="match status" value="1"/>
</dbReference>
<evidence type="ECO:0000256" key="2">
    <source>
        <dbReference type="ARBA" id="ARBA00022443"/>
    </source>
</evidence>
<dbReference type="InterPro" id="IPR020590">
    <property type="entry name" value="Guanylate_kinase_CS"/>
</dbReference>
<dbReference type="InterPro" id="IPR027417">
    <property type="entry name" value="P-loop_NTPase"/>
</dbReference>
<organism evidence="8 9">
    <name type="scientific">Cordylochernes scorpioides</name>
    <dbReference type="NCBI Taxonomy" id="51811"/>
    <lineage>
        <taxon>Eukaryota</taxon>
        <taxon>Metazoa</taxon>
        <taxon>Ecdysozoa</taxon>
        <taxon>Arthropoda</taxon>
        <taxon>Chelicerata</taxon>
        <taxon>Arachnida</taxon>
        <taxon>Pseudoscorpiones</taxon>
        <taxon>Cheliferoidea</taxon>
        <taxon>Chernetidae</taxon>
        <taxon>Cordylochernes</taxon>
    </lineage>
</organism>
<dbReference type="InterPro" id="IPR001478">
    <property type="entry name" value="PDZ"/>
</dbReference>
<dbReference type="InterPro" id="IPR036397">
    <property type="entry name" value="RNaseH_sf"/>
</dbReference>
<evidence type="ECO:0000256" key="3">
    <source>
        <dbReference type="PROSITE-ProRule" id="PRU00192"/>
    </source>
</evidence>
<dbReference type="CDD" id="cd00071">
    <property type="entry name" value="GMPK"/>
    <property type="match status" value="1"/>
</dbReference>
<feature type="region of interest" description="Disordered" evidence="4">
    <location>
        <begin position="230"/>
        <end position="250"/>
    </location>
</feature>
<dbReference type="SUPFAM" id="SSF52540">
    <property type="entry name" value="P-loop containing nucleoside triphosphate hydrolases"/>
    <property type="match status" value="1"/>
</dbReference>
<feature type="domain" description="PDZ" evidence="7">
    <location>
        <begin position="295"/>
        <end position="373"/>
    </location>
</feature>
<dbReference type="InterPro" id="IPR001452">
    <property type="entry name" value="SH3_domain"/>
</dbReference>
<evidence type="ECO:0000256" key="4">
    <source>
        <dbReference type="SAM" id="MobiDB-lite"/>
    </source>
</evidence>
<dbReference type="Pfam" id="PF00625">
    <property type="entry name" value="Guanylate_kin"/>
    <property type="match status" value="1"/>
</dbReference>
<reference evidence="8 9" key="1">
    <citation type="submission" date="2022-01" db="EMBL/GenBank/DDBJ databases">
        <title>A chromosomal length assembly of Cordylochernes scorpioides.</title>
        <authorList>
            <person name="Zeh D."/>
            <person name="Zeh J."/>
        </authorList>
    </citation>
    <scope>NUCLEOTIDE SEQUENCE [LARGE SCALE GENOMIC DNA]</scope>
    <source>
        <strain evidence="8">IN4F17</strain>
        <tissue evidence="8">Whole Body</tissue>
    </source>
</reference>
<dbReference type="InterPro" id="IPR050716">
    <property type="entry name" value="MAGUK"/>
</dbReference>
<dbReference type="PROSITE" id="PS50002">
    <property type="entry name" value="SH3"/>
    <property type="match status" value="1"/>
</dbReference>
<protein>
    <submittedName>
        <fullName evidence="8">MPP6</fullName>
    </submittedName>
</protein>
<dbReference type="Pfam" id="PF01359">
    <property type="entry name" value="Transposase_1"/>
    <property type="match status" value="1"/>
</dbReference>
<dbReference type="SMART" id="SM00228">
    <property type="entry name" value="PDZ"/>
    <property type="match status" value="1"/>
</dbReference>
<dbReference type="CDD" id="cd10832">
    <property type="entry name" value="PDZ_MPP6-MPP2-like"/>
    <property type="match status" value="1"/>
</dbReference>
<dbReference type="EMBL" id="CP092869">
    <property type="protein sequence ID" value="UYV70516.1"/>
    <property type="molecule type" value="Genomic_DNA"/>
</dbReference>
<dbReference type="CDD" id="cd11862">
    <property type="entry name" value="SH3_MPP"/>
    <property type="match status" value="1"/>
</dbReference>
<dbReference type="InterPro" id="IPR036028">
    <property type="entry name" value="SH3-like_dom_sf"/>
</dbReference>
<dbReference type="PROSITE" id="PS50052">
    <property type="entry name" value="GUANYLATE_KINASE_2"/>
    <property type="match status" value="1"/>
</dbReference>
<dbReference type="Pfam" id="PF07653">
    <property type="entry name" value="SH3_2"/>
    <property type="match status" value="1"/>
</dbReference>
<evidence type="ECO:0000259" key="5">
    <source>
        <dbReference type="PROSITE" id="PS50002"/>
    </source>
</evidence>
<dbReference type="PANTHER" id="PTHR23122">
    <property type="entry name" value="MEMBRANE-ASSOCIATED GUANYLATE KINASE MAGUK"/>
    <property type="match status" value="1"/>
</dbReference>
<accession>A0ABY6KQR1</accession>
<evidence type="ECO:0000313" key="9">
    <source>
        <dbReference type="Proteomes" id="UP001235939"/>
    </source>
</evidence>
<dbReference type="PROSITE" id="PS50106">
    <property type="entry name" value="PDZ"/>
    <property type="match status" value="1"/>
</dbReference>
<dbReference type="Gene3D" id="3.40.50.300">
    <property type="entry name" value="P-loop containing nucleotide triphosphate hydrolases"/>
    <property type="match status" value="1"/>
</dbReference>
<evidence type="ECO:0000259" key="6">
    <source>
        <dbReference type="PROSITE" id="PS50052"/>
    </source>
</evidence>
<dbReference type="InterPro" id="IPR036034">
    <property type="entry name" value="PDZ_sf"/>
</dbReference>
<keyword evidence="2 3" id="KW-0728">SH3 domain</keyword>
<dbReference type="SUPFAM" id="SSF50156">
    <property type="entry name" value="PDZ domain-like"/>
    <property type="match status" value="1"/>
</dbReference>
<sequence>MLEEVYSKHALSKSQCYRWFKKFQNGDFELDNEPHGKPPQKFEDAELQALLDEDSTQMQEKLAKQLQVSQGAVSLRLNSLGMTQKLSRWVPHEHEKKSFLHRIVTSDEKWIHFSNPTRQKSWGLPGQFPKQTPRPNRFGKKAMLCIWWDQTGVVYFELLKPGKMVQSMLEGRSLNPAQLQAKALLQEVQKQCGRSGGPSARELAALLASPHFKVIGSLLSLVQLQRRATGARVGEPRRRKRRSHEEPEGQCALLEAHDQVATKSYQAPEEEEILEEPSLKMLSSPQCPDDTTVRLIGIRKGETEPLGLTVRVENGRLLIARILAGGIVDRQGLLHVGDTILEVNANVVQTPDQLRDQLQAAKSSVTFKILPSFQDHVPTSVTFMKALYSYNPAEDSLLPCKEIGLSFNTGDILHILNQEDPNWWQARVVGSSGPAGLIPSQELEERRRAFVKPEFDLSTKTTMCGTKVTKKKRKTMYQSKSNSDYTNSMSSCSSSYKYHLGLEVGNASHLIDLPTLWERTLVVHWWRSLSREFDKAELLLYEEVARMPPFRRKTLVLLGSQGVGRRTMKSRLIQSDPEKFSCPLPHTSRTIKEGEEDGRQYHFVCREVMEADIAENQYLEWGEHNGNLYGTKLDSIRAILRTDKMCVLDCNPQSLKLLKTSEFLPYVVLISAPPLEQLRQMHEYGRQHSFANSSFRSLTVRLHCLFPYFILASGTFFDRAMGRHSSRRARTLESLASLYEDEDLKATIEESARLLRAYNKDLDLVLINTNFDKTFHQLKEAIDSLATQDQWVPISWVY</sequence>
<feature type="domain" description="Guanylate kinase-like" evidence="6">
    <location>
        <begin position="552"/>
        <end position="783"/>
    </location>
</feature>
<dbReference type="InterPro" id="IPR008145">
    <property type="entry name" value="GK/Ca_channel_bsu"/>
</dbReference>
<dbReference type="SMART" id="SM00326">
    <property type="entry name" value="SH3"/>
    <property type="match status" value="1"/>
</dbReference>
<proteinExistence type="inferred from homology"/>
<dbReference type="InterPro" id="IPR036388">
    <property type="entry name" value="WH-like_DNA-bd_sf"/>
</dbReference>
<evidence type="ECO:0000313" key="8">
    <source>
        <dbReference type="EMBL" id="UYV70516.1"/>
    </source>
</evidence>
<dbReference type="Gene3D" id="2.30.30.40">
    <property type="entry name" value="SH3 Domains"/>
    <property type="match status" value="1"/>
</dbReference>
<dbReference type="SMART" id="SM00072">
    <property type="entry name" value="GuKc"/>
    <property type="match status" value="1"/>
</dbReference>
<evidence type="ECO:0000259" key="7">
    <source>
        <dbReference type="PROSITE" id="PS50106"/>
    </source>
</evidence>
<feature type="domain" description="SH3" evidence="5">
    <location>
        <begin position="379"/>
        <end position="448"/>
    </location>
</feature>
<dbReference type="Gene3D" id="1.10.10.10">
    <property type="entry name" value="Winged helix-like DNA-binding domain superfamily/Winged helix DNA-binding domain"/>
    <property type="match status" value="1"/>
</dbReference>
<dbReference type="PROSITE" id="PS00856">
    <property type="entry name" value="GUANYLATE_KINASE_1"/>
    <property type="match status" value="1"/>
</dbReference>
<dbReference type="Proteomes" id="UP001235939">
    <property type="component" value="Chromosome 07"/>
</dbReference>
<gene>
    <name evidence="8" type="ORF">LAZ67_7003384</name>
</gene>
<name>A0ABY6KQR1_9ARAC</name>
<dbReference type="Pfam" id="PF00595">
    <property type="entry name" value="PDZ"/>
    <property type="match status" value="1"/>
</dbReference>
<dbReference type="Gene3D" id="3.30.420.10">
    <property type="entry name" value="Ribonuclease H-like superfamily/Ribonuclease H"/>
    <property type="match status" value="1"/>
</dbReference>
<dbReference type="InterPro" id="IPR001888">
    <property type="entry name" value="Transposase_1"/>
</dbReference>